<dbReference type="AlphaFoldDB" id="A0A0M2NIP4"/>
<dbReference type="STRING" id="270498.CHK_1772"/>
<keyword evidence="1" id="KW-0472">Membrane</keyword>
<gene>
    <name evidence="2" type="ORF">CHK_1772</name>
</gene>
<evidence type="ECO:0000256" key="1">
    <source>
        <dbReference type="SAM" id="Phobius"/>
    </source>
</evidence>
<organism evidence="2 3">
    <name type="scientific">Christensenella hongkongensis</name>
    <dbReference type="NCBI Taxonomy" id="270498"/>
    <lineage>
        <taxon>Bacteria</taxon>
        <taxon>Bacillati</taxon>
        <taxon>Bacillota</taxon>
        <taxon>Clostridia</taxon>
        <taxon>Christensenellales</taxon>
        <taxon>Christensenellaceae</taxon>
        <taxon>Christensenella</taxon>
    </lineage>
</organism>
<keyword evidence="1" id="KW-0812">Transmembrane</keyword>
<protein>
    <recommendedName>
        <fullName evidence="4">DUF5673 domain-containing protein</fullName>
    </recommendedName>
</protein>
<name>A0A0M2NIP4_9FIRM</name>
<evidence type="ECO:0008006" key="4">
    <source>
        <dbReference type="Google" id="ProtNLM"/>
    </source>
</evidence>
<feature type="transmembrane region" description="Helical" evidence="1">
    <location>
        <begin position="46"/>
        <end position="70"/>
    </location>
</feature>
<sequence>MMQIWQGALLIVLVALGINFIIYANKHPLVRVIDPHKDFTVRYPRIFLWLGVVFFSVLGCLLLLFLIWQAFDALKIVLLSVLAACGVPVLLLALVWRIKVYDEFIITASMFGVKKQVYYKDIKRVVVTKNTFFMETTIKNYRFNANIIYREEFLLRLSENGVDIERFF</sequence>
<dbReference type="RefSeq" id="WP_046443626.1">
    <property type="nucleotide sequence ID" value="NZ_LAYJ01000101.1"/>
</dbReference>
<dbReference type="EMBL" id="LAYJ01000101">
    <property type="protein sequence ID" value="KKI50846.1"/>
    <property type="molecule type" value="Genomic_DNA"/>
</dbReference>
<feature type="transmembrane region" description="Helical" evidence="1">
    <location>
        <begin position="6"/>
        <end position="25"/>
    </location>
</feature>
<feature type="transmembrane region" description="Helical" evidence="1">
    <location>
        <begin position="76"/>
        <end position="96"/>
    </location>
</feature>
<keyword evidence="1" id="KW-1133">Transmembrane helix</keyword>
<evidence type="ECO:0000313" key="2">
    <source>
        <dbReference type="EMBL" id="KKI50846.1"/>
    </source>
</evidence>
<proteinExistence type="predicted"/>
<keyword evidence="3" id="KW-1185">Reference proteome</keyword>
<dbReference type="Proteomes" id="UP000034076">
    <property type="component" value="Unassembled WGS sequence"/>
</dbReference>
<evidence type="ECO:0000313" key="3">
    <source>
        <dbReference type="Proteomes" id="UP000034076"/>
    </source>
</evidence>
<accession>A0A0M2NIP4</accession>
<comment type="caution">
    <text evidence="2">The sequence shown here is derived from an EMBL/GenBank/DDBJ whole genome shotgun (WGS) entry which is preliminary data.</text>
</comment>
<dbReference type="OrthoDB" id="2087363at2"/>
<dbReference type="InterPro" id="IPR046690">
    <property type="entry name" value="DUF6560"/>
</dbReference>
<reference evidence="2 3" key="1">
    <citation type="submission" date="2015-04" db="EMBL/GenBank/DDBJ databases">
        <title>Draft genome sequence of bacteremic isolate Catabacter hongkongensis type strain HKU16T.</title>
        <authorList>
            <person name="Lau S.K."/>
            <person name="Teng J.L."/>
            <person name="Huang Y."/>
            <person name="Curreem S.O."/>
            <person name="Tsui S.K."/>
            <person name="Woo P.C."/>
        </authorList>
    </citation>
    <scope>NUCLEOTIDE SEQUENCE [LARGE SCALE GENOMIC DNA]</scope>
    <source>
        <strain evidence="2 3">HKU16</strain>
    </source>
</reference>
<dbReference type="Pfam" id="PF20197">
    <property type="entry name" value="DUF6560"/>
    <property type="match status" value="1"/>
</dbReference>